<evidence type="ECO:0000256" key="3">
    <source>
        <dbReference type="RuleBase" id="RU003616"/>
    </source>
</evidence>
<dbReference type="PROSITE" id="PS01031">
    <property type="entry name" value="SHSP"/>
    <property type="match status" value="1"/>
</dbReference>
<dbReference type="PANTHER" id="PTHR46733">
    <property type="entry name" value="26.5 KDA HEAT SHOCK PROTEIN, MITOCHONDRIAL"/>
    <property type="match status" value="1"/>
</dbReference>
<dbReference type="FunFam" id="2.60.40.790:FF:000059">
    <property type="entry name" value="26.5 kDa heat shock protein, mitochondrial"/>
    <property type="match status" value="1"/>
</dbReference>
<dbReference type="InterPro" id="IPR044587">
    <property type="entry name" value="HSP21-like"/>
</dbReference>
<accession>A0A833RLH6</accession>
<dbReference type="InterPro" id="IPR008978">
    <property type="entry name" value="HSP20-like_chaperone"/>
</dbReference>
<sequence>MAVASPCALASRLASRIMTRPMVMAPRCFGNQGLRPMSAASAMPERHEDSAVSVHVNQNAVGKKGDKQAVQRRPRRAALDISPFGLMDPYSPMKTMRQMLDSMDRLFEDTMAYPGTMTRRSQSNGGRVEVRAPWDIMEDEKEVKMRFDMPGLSKEEVKISVQDDMLVIKGEHKKEEGSEGKGEWWKERSASSYDMQLLLPDECDKSKVVAEFKNGVLLMTVPKGQVERKVFNVEIKS</sequence>
<evidence type="ECO:0000256" key="2">
    <source>
        <dbReference type="PROSITE-ProRule" id="PRU00285"/>
    </source>
</evidence>
<keyword evidence="1 5" id="KW-0346">Stress response</keyword>
<dbReference type="Proteomes" id="UP000623129">
    <property type="component" value="Unassembled WGS sequence"/>
</dbReference>
<dbReference type="Gene3D" id="2.60.40.790">
    <property type="match status" value="1"/>
</dbReference>
<comment type="caution">
    <text evidence="5">The sequence shown here is derived from an EMBL/GenBank/DDBJ whole genome shotgun (WGS) entry which is preliminary data.</text>
</comment>
<reference evidence="5" key="1">
    <citation type="submission" date="2020-01" db="EMBL/GenBank/DDBJ databases">
        <title>Genome sequence of Kobresia littledalei, the first chromosome-level genome in the family Cyperaceae.</title>
        <authorList>
            <person name="Qu G."/>
        </authorList>
    </citation>
    <scope>NUCLEOTIDE SEQUENCE</scope>
    <source>
        <strain evidence="5">C.B.Clarke</strain>
        <tissue evidence="5">Leaf</tissue>
    </source>
</reference>
<proteinExistence type="inferred from homology"/>
<dbReference type="AlphaFoldDB" id="A0A833RLH6"/>
<evidence type="ECO:0000256" key="1">
    <source>
        <dbReference type="ARBA" id="ARBA00023016"/>
    </source>
</evidence>
<keyword evidence="6" id="KW-1185">Reference proteome</keyword>
<dbReference type="SUPFAM" id="SSF49764">
    <property type="entry name" value="HSP20-like chaperones"/>
    <property type="match status" value="1"/>
</dbReference>
<organism evidence="5 6">
    <name type="scientific">Carex littledalei</name>
    <dbReference type="NCBI Taxonomy" id="544730"/>
    <lineage>
        <taxon>Eukaryota</taxon>
        <taxon>Viridiplantae</taxon>
        <taxon>Streptophyta</taxon>
        <taxon>Embryophyta</taxon>
        <taxon>Tracheophyta</taxon>
        <taxon>Spermatophyta</taxon>
        <taxon>Magnoliopsida</taxon>
        <taxon>Liliopsida</taxon>
        <taxon>Poales</taxon>
        <taxon>Cyperaceae</taxon>
        <taxon>Cyperoideae</taxon>
        <taxon>Cariceae</taxon>
        <taxon>Carex</taxon>
        <taxon>Carex subgen. Euthyceras</taxon>
    </lineage>
</organism>
<gene>
    <name evidence="5" type="ORF">FCM35_KLT00225</name>
</gene>
<evidence type="ECO:0000313" key="6">
    <source>
        <dbReference type="Proteomes" id="UP000623129"/>
    </source>
</evidence>
<name>A0A833RLH6_9POAL</name>
<protein>
    <submittedName>
        <fullName evidence="5">Small heat shock protein</fullName>
    </submittedName>
</protein>
<dbReference type="EMBL" id="SWLB01000001">
    <property type="protein sequence ID" value="KAF3341587.1"/>
    <property type="molecule type" value="Genomic_DNA"/>
</dbReference>
<evidence type="ECO:0000313" key="5">
    <source>
        <dbReference type="EMBL" id="KAF3341587.1"/>
    </source>
</evidence>
<dbReference type="InterPro" id="IPR002068">
    <property type="entry name" value="A-crystallin/Hsp20_dom"/>
</dbReference>
<dbReference type="GO" id="GO:0009408">
    <property type="term" value="P:response to heat"/>
    <property type="evidence" value="ECO:0007669"/>
    <property type="project" value="InterPro"/>
</dbReference>
<dbReference type="PANTHER" id="PTHR46733:SF4">
    <property type="entry name" value="HEAT SHOCK PROTEIN 21, CHLOROPLASTIC"/>
    <property type="match status" value="1"/>
</dbReference>
<dbReference type="CDD" id="cd06464">
    <property type="entry name" value="ACD_sHsps-like"/>
    <property type="match status" value="1"/>
</dbReference>
<dbReference type="Pfam" id="PF00011">
    <property type="entry name" value="HSP20"/>
    <property type="match status" value="1"/>
</dbReference>
<dbReference type="OrthoDB" id="1431247at2759"/>
<comment type="similarity">
    <text evidence="2 3">Belongs to the small heat shock protein (HSP20) family.</text>
</comment>
<feature type="domain" description="SHSP" evidence="4">
    <location>
        <begin position="125"/>
        <end position="237"/>
    </location>
</feature>
<evidence type="ECO:0000259" key="4">
    <source>
        <dbReference type="PROSITE" id="PS01031"/>
    </source>
</evidence>